<organism evidence="3 4">
    <name type="scientific">Aspergillus heteromorphus CBS 117.55</name>
    <dbReference type="NCBI Taxonomy" id="1448321"/>
    <lineage>
        <taxon>Eukaryota</taxon>
        <taxon>Fungi</taxon>
        <taxon>Dikarya</taxon>
        <taxon>Ascomycota</taxon>
        <taxon>Pezizomycotina</taxon>
        <taxon>Eurotiomycetes</taxon>
        <taxon>Eurotiomycetidae</taxon>
        <taxon>Eurotiales</taxon>
        <taxon>Aspergillaceae</taxon>
        <taxon>Aspergillus</taxon>
        <taxon>Aspergillus subgen. Circumdati</taxon>
    </lineage>
</organism>
<sequence>MTVIDRLPGSGRKDKDNQDDENDNKKKERKKRKEKKSERKPEDGRQKTEDMMILSVLCSVSYSLRCVPESEPESLSLEADSISRPRRLPACLNVPRSFVPRSPTSSSFFFFFFFLFTSPIPPVYRFFLFFSLLLFFFSFFIVSPPPLSGSILPLFSVHLVSSRAVITLISLGYPRPLSLSLSFLLQGPN</sequence>
<evidence type="ECO:0000313" key="3">
    <source>
        <dbReference type="EMBL" id="PWY89293.1"/>
    </source>
</evidence>
<dbReference type="EMBL" id="MSFL01000004">
    <property type="protein sequence ID" value="PWY89293.1"/>
    <property type="molecule type" value="Genomic_DNA"/>
</dbReference>
<dbReference type="AlphaFoldDB" id="A0A317WS59"/>
<feature type="compositionally biased region" description="Basic and acidic residues" evidence="1">
    <location>
        <begin position="35"/>
        <end position="46"/>
    </location>
</feature>
<protein>
    <submittedName>
        <fullName evidence="3">Uncharacterized protein</fullName>
    </submittedName>
</protein>
<reference evidence="3 4" key="1">
    <citation type="submission" date="2016-12" db="EMBL/GenBank/DDBJ databases">
        <title>The genomes of Aspergillus section Nigri reveals drivers in fungal speciation.</title>
        <authorList>
            <consortium name="DOE Joint Genome Institute"/>
            <person name="Vesth T.C."/>
            <person name="Nybo J."/>
            <person name="Theobald S."/>
            <person name="Brandl J."/>
            <person name="Frisvad J.C."/>
            <person name="Nielsen K.F."/>
            <person name="Lyhne E.K."/>
            <person name="Kogle M.E."/>
            <person name="Kuo A."/>
            <person name="Riley R."/>
            <person name="Clum A."/>
            <person name="Nolan M."/>
            <person name="Lipzen A."/>
            <person name="Salamov A."/>
            <person name="Henrissat B."/>
            <person name="Wiebenga A."/>
            <person name="De Vries R.P."/>
            <person name="Grigoriev I.V."/>
            <person name="Mortensen U.H."/>
            <person name="Andersen M.R."/>
            <person name="Baker S.E."/>
        </authorList>
    </citation>
    <scope>NUCLEOTIDE SEQUENCE [LARGE SCALE GENOMIC DNA]</scope>
    <source>
        <strain evidence="3 4">CBS 117.55</strain>
    </source>
</reference>
<dbReference type="Proteomes" id="UP000247233">
    <property type="component" value="Unassembled WGS sequence"/>
</dbReference>
<keyword evidence="4" id="KW-1185">Reference proteome</keyword>
<dbReference type="RefSeq" id="XP_025402480.1">
    <property type="nucleotide sequence ID" value="XM_025538318.1"/>
</dbReference>
<proteinExistence type="predicted"/>
<gene>
    <name evidence="3" type="ORF">BO70DRAFT_164902</name>
</gene>
<dbReference type="GeneID" id="37060555"/>
<evidence type="ECO:0000256" key="1">
    <source>
        <dbReference type="SAM" id="MobiDB-lite"/>
    </source>
</evidence>
<name>A0A317WS59_9EURO</name>
<accession>A0A317WS59</accession>
<dbReference type="VEuPathDB" id="FungiDB:BO70DRAFT_164902"/>
<feature type="region of interest" description="Disordered" evidence="1">
    <location>
        <begin position="1"/>
        <end position="46"/>
    </location>
</feature>
<keyword evidence="2" id="KW-0812">Transmembrane</keyword>
<evidence type="ECO:0000313" key="4">
    <source>
        <dbReference type="Proteomes" id="UP000247233"/>
    </source>
</evidence>
<keyword evidence="2" id="KW-1133">Transmembrane helix</keyword>
<evidence type="ECO:0000256" key="2">
    <source>
        <dbReference type="SAM" id="Phobius"/>
    </source>
</evidence>
<comment type="caution">
    <text evidence="3">The sequence shown here is derived from an EMBL/GenBank/DDBJ whole genome shotgun (WGS) entry which is preliminary data.</text>
</comment>
<keyword evidence="2" id="KW-0472">Membrane</keyword>
<feature type="transmembrane region" description="Helical" evidence="2">
    <location>
        <begin position="98"/>
        <end position="117"/>
    </location>
</feature>